<dbReference type="InterPro" id="IPR004860">
    <property type="entry name" value="LAGLIDADG_dom"/>
</dbReference>
<feature type="domain" description="Homing endonuclease LAGLIDADG" evidence="1">
    <location>
        <begin position="139"/>
        <end position="202"/>
    </location>
</feature>
<evidence type="ECO:0000313" key="3">
    <source>
        <dbReference type="Proteomes" id="UP000070520"/>
    </source>
</evidence>
<reference evidence="2 3" key="1">
    <citation type="journal article" date="2016" name="Sci. Rep.">
        <title>Metabolic traits of an uncultured archaeal lineage -MSBL1- from brine pools of the Red Sea.</title>
        <authorList>
            <person name="Mwirichia R."/>
            <person name="Alam I."/>
            <person name="Rashid M."/>
            <person name="Vinu M."/>
            <person name="Ba-Alawi W."/>
            <person name="Anthony Kamau A."/>
            <person name="Kamanda Ngugi D."/>
            <person name="Goker M."/>
            <person name="Klenk H.P."/>
            <person name="Bajic V."/>
            <person name="Stingl U."/>
        </authorList>
    </citation>
    <scope>NUCLEOTIDE SEQUENCE [LARGE SCALE GENOMIC DNA]</scope>
    <source>
        <strain evidence="2">SCGC-AAA261C02</strain>
    </source>
</reference>
<dbReference type="Proteomes" id="UP000070520">
    <property type="component" value="Unassembled WGS sequence"/>
</dbReference>
<gene>
    <name evidence="2" type="ORF">AKJ42_02180</name>
</gene>
<dbReference type="InterPro" id="IPR027434">
    <property type="entry name" value="Homing_endonucl"/>
</dbReference>
<proteinExistence type="predicted"/>
<organism evidence="2 3">
    <name type="scientific">candidate division MSBL1 archaeon SCGC-AAA261C02</name>
    <dbReference type="NCBI Taxonomy" id="1698272"/>
    <lineage>
        <taxon>Archaea</taxon>
        <taxon>Methanobacteriati</taxon>
        <taxon>Methanobacteriota</taxon>
        <taxon>candidate division MSBL1</taxon>
    </lineage>
</organism>
<evidence type="ECO:0000313" key="2">
    <source>
        <dbReference type="EMBL" id="KXA99920.1"/>
    </source>
</evidence>
<dbReference type="Gene3D" id="3.10.28.10">
    <property type="entry name" value="Homing endonucleases"/>
    <property type="match status" value="1"/>
</dbReference>
<keyword evidence="3" id="KW-1185">Reference proteome</keyword>
<protein>
    <recommendedName>
        <fullName evidence="1">Homing endonuclease LAGLIDADG domain-containing protein</fullName>
    </recommendedName>
</protein>
<sequence>MEIANQLERSRHSVWRKKEELGLETPFFAIGRKWTTDEINYLVKNYAEKTAEKIGNKLDRSTDSIHGKAKELGIESHRSGLGEVWDEREVDFLKSNYGNMTAEEIASKLERSFHSVTGKAEELGLRFREVPFEKSPSNELGYILGVLHGDGCVAEYHGERHSYHIVLSVKDESFAQSFKEALGKIGLNPFIRIATKQGGNRNLGLC</sequence>
<evidence type="ECO:0000259" key="1">
    <source>
        <dbReference type="Pfam" id="PF14528"/>
    </source>
</evidence>
<dbReference type="SUPFAM" id="SSF55608">
    <property type="entry name" value="Homing endonucleases"/>
    <property type="match status" value="1"/>
</dbReference>
<dbReference type="AlphaFoldDB" id="A0A133V0G1"/>
<dbReference type="GO" id="GO:0004519">
    <property type="term" value="F:endonuclease activity"/>
    <property type="evidence" value="ECO:0007669"/>
    <property type="project" value="InterPro"/>
</dbReference>
<accession>A0A133V0G1</accession>
<name>A0A133V0G1_9EURY</name>
<comment type="caution">
    <text evidence="2">The sequence shown here is derived from an EMBL/GenBank/DDBJ whole genome shotgun (WGS) entry which is preliminary data.</text>
</comment>
<dbReference type="EMBL" id="LHXW01000019">
    <property type="protein sequence ID" value="KXA99920.1"/>
    <property type="molecule type" value="Genomic_DNA"/>
</dbReference>
<dbReference type="Pfam" id="PF14528">
    <property type="entry name" value="LAGLIDADG_3"/>
    <property type="match status" value="1"/>
</dbReference>